<dbReference type="GO" id="GO:0030496">
    <property type="term" value="C:midbody"/>
    <property type="evidence" value="ECO:0007669"/>
    <property type="project" value="TreeGrafter"/>
</dbReference>
<evidence type="ECO:0008006" key="5">
    <source>
        <dbReference type="Google" id="ProtNLM"/>
    </source>
</evidence>
<evidence type="ECO:0000256" key="2">
    <source>
        <dbReference type="ARBA" id="ARBA00022490"/>
    </source>
</evidence>
<evidence type="ECO:0000256" key="1">
    <source>
        <dbReference type="ARBA" id="ARBA00004496"/>
    </source>
</evidence>
<dbReference type="GO" id="GO:0032133">
    <property type="term" value="C:chromosome passenger complex"/>
    <property type="evidence" value="ECO:0007669"/>
    <property type="project" value="TreeGrafter"/>
</dbReference>
<sequence>MAYPSAITANSQKINSGECVMFPSEGTKSALSSAAQSFVRYENNLQENNVSTCDRLIVTVNTGKYENLINLPSSEGLHTVESKTVPESQKVDIDEGSLKSNLISESIIEKRLPKVSSVSQKSSSKRSLEDPINVEETLVKKPHNEKQPFSGIYDNLLNESNVKCGQAIASNLVEMKVIDSKLSINIVKSSSQDNIIKAASSSKQDKKEIGLENVNTEELQRSCLDTQVQEVDSNVLGKNAVSMDVDHTRNKKTIKNTIMPFQENNIVRNIKESKKTLPVKAAEPMRVGLDVLSDISNIVSPQNQSFKSLNNSNHTITSSLEQSPYAKESVKKRVAAYEQLKVVQEDDTVKQVSPQQPVRVTRTKARALAAAAANVTDGNVELSNKFKGEVGAPHQLETSPERNRDDSFGKCRTFSASSSPHQYHKRFVSSTPILQLWHMPVNEPTESSQKIHNIVTYVDSFLPKAALKPSVDVLNGRREEGLRRRLEDKENAIEKKKIILNKITEAKKRNNEEKMLKVLQKREARDREQQERNQRLEREREEKLQRAAQEKEEKLREEATRKKLLTQQKAAEIEERRRQEEAARLAKLREQEEEQTRLAAVRKKEQLEAERQRIKRITEEKETSLIREQKEKQDKHKHKIKHILAKNKLQHTENTMTTNTTFEIKKERHPAIPEENDVQHYPICNSGDSSEGEQVPKNPVPRWAKCKNDGSAKNFKDLRDFALIDHSILCKWITYASKTPELSKIFTALNPRWVRRTSSARWTTPPRYSELPKF</sequence>
<dbReference type="GO" id="GO:0051310">
    <property type="term" value="P:metaphase chromosome alignment"/>
    <property type="evidence" value="ECO:0007669"/>
    <property type="project" value="TreeGrafter"/>
</dbReference>
<dbReference type="GO" id="GO:0005634">
    <property type="term" value="C:nucleus"/>
    <property type="evidence" value="ECO:0007669"/>
    <property type="project" value="TreeGrafter"/>
</dbReference>
<accession>A0A7R9EZX5</accession>
<dbReference type="GO" id="GO:0005737">
    <property type="term" value="C:cytoplasm"/>
    <property type="evidence" value="ECO:0007669"/>
    <property type="project" value="UniProtKB-SubCell"/>
</dbReference>
<dbReference type="GO" id="GO:0051257">
    <property type="term" value="P:meiotic spindle midzone assembly"/>
    <property type="evidence" value="ECO:0007669"/>
    <property type="project" value="TreeGrafter"/>
</dbReference>
<evidence type="ECO:0000256" key="3">
    <source>
        <dbReference type="SAM" id="MobiDB-lite"/>
    </source>
</evidence>
<protein>
    <recommendedName>
        <fullName evidence="5">Inner centromere protein ARK-binding domain-containing protein</fullName>
    </recommendedName>
</protein>
<keyword evidence="2" id="KW-0963">Cytoplasm</keyword>
<dbReference type="GO" id="GO:1990385">
    <property type="term" value="C:meiotic spindle midzone"/>
    <property type="evidence" value="ECO:0007669"/>
    <property type="project" value="TreeGrafter"/>
</dbReference>
<proteinExistence type="predicted"/>
<organism evidence="4">
    <name type="scientific">Timema bartmani</name>
    <dbReference type="NCBI Taxonomy" id="61472"/>
    <lineage>
        <taxon>Eukaryota</taxon>
        <taxon>Metazoa</taxon>
        <taxon>Ecdysozoa</taxon>
        <taxon>Arthropoda</taxon>
        <taxon>Hexapoda</taxon>
        <taxon>Insecta</taxon>
        <taxon>Pterygota</taxon>
        <taxon>Neoptera</taxon>
        <taxon>Polyneoptera</taxon>
        <taxon>Phasmatodea</taxon>
        <taxon>Timematodea</taxon>
        <taxon>Timematoidea</taxon>
        <taxon>Timematidae</taxon>
        <taxon>Timema</taxon>
    </lineage>
</organism>
<dbReference type="PANTHER" id="PTHR13142:SF1">
    <property type="entry name" value="INNER CENTROMERE PROTEIN"/>
    <property type="match status" value="1"/>
</dbReference>
<feature type="region of interest" description="Disordered" evidence="3">
    <location>
        <begin position="518"/>
        <end position="559"/>
    </location>
</feature>
<dbReference type="GO" id="GO:0000281">
    <property type="term" value="P:mitotic cytokinesis"/>
    <property type="evidence" value="ECO:0007669"/>
    <property type="project" value="TreeGrafter"/>
</dbReference>
<gene>
    <name evidence="4" type="ORF">TBIB3V08_LOCUS6574</name>
</gene>
<name>A0A7R9EZX5_9NEOP</name>
<dbReference type="AlphaFoldDB" id="A0A7R9EZX5"/>
<reference evidence="4" key="1">
    <citation type="submission" date="2020-11" db="EMBL/GenBank/DDBJ databases">
        <authorList>
            <person name="Tran Van P."/>
        </authorList>
    </citation>
    <scope>NUCLEOTIDE SEQUENCE</scope>
</reference>
<evidence type="ECO:0000313" key="4">
    <source>
        <dbReference type="EMBL" id="CAD7444191.1"/>
    </source>
</evidence>
<dbReference type="EMBL" id="OD566539">
    <property type="protein sequence ID" value="CAD7444191.1"/>
    <property type="molecule type" value="Genomic_DNA"/>
</dbReference>
<dbReference type="GO" id="GO:0000776">
    <property type="term" value="C:kinetochore"/>
    <property type="evidence" value="ECO:0007669"/>
    <property type="project" value="TreeGrafter"/>
</dbReference>
<comment type="subcellular location">
    <subcellularLocation>
        <location evidence="1">Cytoplasm</location>
    </subcellularLocation>
</comment>
<dbReference type="PANTHER" id="PTHR13142">
    <property type="entry name" value="INNER CENTROMERE PROTEIN"/>
    <property type="match status" value="1"/>
</dbReference>